<dbReference type="Gene3D" id="3.30.450.20">
    <property type="entry name" value="PAS domain"/>
    <property type="match status" value="5"/>
</dbReference>
<feature type="domain" description="PAS" evidence="11">
    <location>
        <begin position="132"/>
        <end position="202"/>
    </location>
</feature>
<evidence type="ECO:0000259" key="11">
    <source>
        <dbReference type="PROSITE" id="PS50112"/>
    </source>
</evidence>
<dbReference type="EMBL" id="LT607756">
    <property type="protein sequence ID" value="SCG86569.1"/>
    <property type="molecule type" value="Genomic_DNA"/>
</dbReference>
<feature type="domain" description="Histidine kinase" evidence="9">
    <location>
        <begin position="928"/>
        <end position="1022"/>
    </location>
</feature>
<dbReference type="InterPro" id="IPR000014">
    <property type="entry name" value="PAS"/>
</dbReference>
<dbReference type="CDD" id="cd17534">
    <property type="entry name" value="REC_DC-like"/>
    <property type="match status" value="1"/>
</dbReference>
<evidence type="ECO:0000256" key="8">
    <source>
        <dbReference type="SAM" id="Coils"/>
    </source>
</evidence>
<dbReference type="SMART" id="SM00448">
    <property type="entry name" value="REC"/>
    <property type="match status" value="1"/>
</dbReference>
<dbReference type="Proteomes" id="UP000094707">
    <property type="component" value="Chromosome I"/>
</dbReference>
<dbReference type="GO" id="GO:0006355">
    <property type="term" value="P:regulation of DNA-templated transcription"/>
    <property type="evidence" value="ECO:0007669"/>
    <property type="project" value="InterPro"/>
</dbReference>
<organism evidence="13 14">
    <name type="scientific">Methanobacterium congolense</name>
    <dbReference type="NCBI Taxonomy" id="118062"/>
    <lineage>
        <taxon>Archaea</taxon>
        <taxon>Methanobacteriati</taxon>
        <taxon>Methanobacteriota</taxon>
        <taxon>Methanomada group</taxon>
        <taxon>Methanobacteria</taxon>
        <taxon>Methanobacteriales</taxon>
        <taxon>Methanobacteriaceae</taxon>
        <taxon>Methanobacterium</taxon>
    </lineage>
</organism>
<dbReference type="GO" id="GO:0016301">
    <property type="term" value="F:kinase activity"/>
    <property type="evidence" value="ECO:0007669"/>
    <property type="project" value="UniProtKB-KW"/>
</dbReference>
<keyword evidence="6" id="KW-0902">Two-component regulatory system</keyword>
<dbReference type="Gene3D" id="3.30.565.10">
    <property type="entry name" value="Histidine kinase-like ATPase, C-terminal domain"/>
    <property type="match status" value="1"/>
</dbReference>
<reference evidence="13 14" key="1">
    <citation type="submission" date="2016-08" db="EMBL/GenBank/DDBJ databases">
        <authorList>
            <person name="Seilhamer J.J."/>
        </authorList>
    </citation>
    <scope>NUCLEOTIDE SEQUENCE [LARGE SCALE GENOMIC DNA]</scope>
    <source>
        <strain evidence="13">Buetzberg</strain>
    </source>
</reference>
<feature type="domain" description="PAC" evidence="12">
    <location>
        <begin position="581"/>
        <end position="633"/>
    </location>
</feature>
<dbReference type="AlphaFoldDB" id="A0A1D3L4X9"/>
<dbReference type="InterPro" id="IPR001789">
    <property type="entry name" value="Sig_transdc_resp-reg_receiver"/>
</dbReference>
<dbReference type="Pfam" id="PF02518">
    <property type="entry name" value="HATPase_c"/>
    <property type="match status" value="1"/>
</dbReference>
<dbReference type="Pfam" id="PF00072">
    <property type="entry name" value="Response_reg"/>
    <property type="match status" value="1"/>
</dbReference>
<dbReference type="InterPro" id="IPR003594">
    <property type="entry name" value="HATPase_dom"/>
</dbReference>
<name>A0A1D3L4X9_9EURY</name>
<keyword evidence="2" id="KW-0808">Transferase</keyword>
<dbReference type="RefSeq" id="WP_071907621.1">
    <property type="nucleotide sequence ID" value="NZ_LT607756.1"/>
</dbReference>
<dbReference type="PROSITE" id="PS50110">
    <property type="entry name" value="RESPONSE_REGULATORY"/>
    <property type="match status" value="1"/>
</dbReference>
<keyword evidence="5" id="KW-0067">ATP-binding</keyword>
<dbReference type="GO" id="GO:0005524">
    <property type="term" value="F:ATP binding"/>
    <property type="evidence" value="ECO:0007669"/>
    <property type="project" value="UniProtKB-KW"/>
</dbReference>
<sequence>MAGERILVVEDEGLTAMELQRKLKFWGYDVPTFAFSRREAVKKAEEIKPDLILMDIVLKGEGDGIDAVKEIRDNIDVPVIYLTAYSDKSTLERAEVTEPYGFLIKPFEEKELHESIGNALHKHGIVLKLKENGEWLDKKLENSMGAVVVTDAEGNITFMNKCAEFFTGFKLGKVSLKDFMKILNLDMAEGQETPLQELIKKSGMSSNSTLNGQDGSEIPIEYSISPIKDDAGEFVGATLVFQDITEKVEAEKSIQESEKWFKSIYHHSTIGMGICNSDGVPVDANPAALDLFGTSDLSNLSEFNLFKDFKIPPGKKEKLLNDESIVYEIKFDFKDFKDYKSFKTTKSNFICFEISIKPLEIDEIEDISSKMYLVQFKDLTEYKTTEGSLKKINNDYEQLLRGIGPIFFALDNDLNCTHWNDASHDFTGISYKNAVGKPISSLLKDIDGVDVQNLYQKTLETNKKGFMVKKFIIDGEYVRFFEINTYPYLNGISVLIRDVTDAKIHEEELEHDEALYRSILTDQTEPICRLDTNGKLTFSNEVYKTYFGDETKGSFVFSLKEEDKERMKDYMNSFDAENPVKLFESPIIMPEGDVQWWQWVTKAVFNLNGEIDEFQFVGHDVTRQKKIEEEMNGVLCNLEVEIKDKTYEFEAMKESLNSKIEDLNDEILKTKDHERSLEKKRDELEDSVKNISNDLLNIKNTLEKQLEENKKAQNSFEKEKSVFEKEIHTKTLEFEKTKESLEKELAEKNTELNQLDEAIKSETDHNKELRLSLERTQKDFQEQIESERSDFENRIEKLGTELERQMSIENETRASLQEKEALLKDVHNRVRKNMQMISSLTGLQSEYIRDQIIEKFRDSQNHIKSIALVHEKLYESPNMEAVNFSEYVKSLVEDISRSNGVDQERIKIMVVADDLFLDIDSAVSSGLIVNEIVSNSFKHAFPGDMPGEILIKIDALDNSEDQGFLMKISDNGVGLPENLDVETADTLGLQLVRTLVGQMDGELKVDNCNGDKGTEFIVKLNS</sequence>
<feature type="domain" description="PAS" evidence="11">
    <location>
        <begin position="392"/>
        <end position="462"/>
    </location>
</feature>
<dbReference type="Pfam" id="PF07568">
    <property type="entry name" value="HisKA_2"/>
    <property type="match status" value="1"/>
</dbReference>
<keyword evidence="4" id="KW-0418">Kinase</keyword>
<dbReference type="GO" id="GO:0000160">
    <property type="term" value="P:phosphorelay signal transduction system"/>
    <property type="evidence" value="ECO:0007669"/>
    <property type="project" value="UniProtKB-KW"/>
</dbReference>
<dbReference type="CDD" id="cd00130">
    <property type="entry name" value="PAS"/>
    <property type="match status" value="3"/>
</dbReference>
<evidence type="ECO:0000256" key="4">
    <source>
        <dbReference type="ARBA" id="ARBA00022777"/>
    </source>
</evidence>
<dbReference type="InterPro" id="IPR011006">
    <property type="entry name" value="CheY-like_superfamily"/>
</dbReference>
<gene>
    <name evidence="13" type="primary">pdtaR7</name>
    <name evidence="13" type="ORF">MCBB_2021</name>
</gene>
<feature type="domain" description="Response regulatory" evidence="10">
    <location>
        <begin position="5"/>
        <end position="120"/>
    </location>
</feature>
<evidence type="ECO:0000256" key="2">
    <source>
        <dbReference type="ARBA" id="ARBA00022679"/>
    </source>
</evidence>
<evidence type="ECO:0000256" key="6">
    <source>
        <dbReference type="ARBA" id="ARBA00023012"/>
    </source>
</evidence>
<dbReference type="InterPro" id="IPR005467">
    <property type="entry name" value="His_kinase_dom"/>
</dbReference>
<dbReference type="InterPro" id="IPR036890">
    <property type="entry name" value="HATPase_C_sf"/>
</dbReference>
<dbReference type="PANTHER" id="PTHR43065">
    <property type="entry name" value="SENSOR HISTIDINE KINASE"/>
    <property type="match status" value="1"/>
</dbReference>
<dbReference type="KEGG" id="mcub:MCBB_2021"/>
<evidence type="ECO:0000256" key="5">
    <source>
        <dbReference type="ARBA" id="ARBA00022840"/>
    </source>
</evidence>
<evidence type="ECO:0000259" key="9">
    <source>
        <dbReference type="PROSITE" id="PS50109"/>
    </source>
</evidence>
<keyword evidence="3" id="KW-0547">Nucleotide-binding</keyword>
<evidence type="ECO:0000259" key="12">
    <source>
        <dbReference type="PROSITE" id="PS50113"/>
    </source>
</evidence>
<dbReference type="SMART" id="SM00091">
    <property type="entry name" value="PAS"/>
    <property type="match status" value="4"/>
</dbReference>
<evidence type="ECO:0000313" key="13">
    <source>
        <dbReference type="EMBL" id="SCG86569.1"/>
    </source>
</evidence>
<feature type="modified residue" description="4-aspartylphosphate" evidence="7">
    <location>
        <position position="55"/>
    </location>
</feature>
<dbReference type="OrthoDB" id="8127at2157"/>
<feature type="domain" description="PAC" evidence="12">
    <location>
        <begin position="204"/>
        <end position="256"/>
    </location>
</feature>
<dbReference type="SUPFAM" id="SSF52172">
    <property type="entry name" value="CheY-like"/>
    <property type="match status" value="1"/>
</dbReference>
<proteinExistence type="predicted"/>
<evidence type="ECO:0000256" key="3">
    <source>
        <dbReference type="ARBA" id="ARBA00022741"/>
    </source>
</evidence>
<evidence type="ECO:0000256" key="1">
    <source>
        <dbReference type="ARBA" id="ARBA00022553"/>
    </source>
</evidence>
<dbReference type="InterPro" id="IPR035965">
    <property type="entry name" value="PAS-like_dom_sf"/>
</dbReference>
<dbReference type="STRING" id="118062.MCBB_2021"/>
<dbReference type="InterPro" id="IPR013767">
    <property type="entry name" value="PAS_fold"/>
</dbReference>
<accession>A0A1D3L4X9</accession>
<dbReference type="Pfam" id="PF13426">
    <property type="entry name" value="PAS_9"/>
    <property type="match status" value="2"/>
</dbReference>
<keyword evidence="1 7" id="KW-0597">Phosphoprotein</keyword>
<dbReference type="PANTHER" id="PTHR43065:SF23">
    <property type="entry name" value="SENSOR HISTIDINE KINASE PDTAS"/>
    <property type="match status" value="1"/>
</dbReference>
<dbReference type="Pfam" id="PF00989">
    <property type="entry name" value="PAS"/>
    <property type="match status" value="1"/>
</dbReference>
<protein>
    <submittedName>
        <fullName evidence="13">Putative transcriptional regulatory protein pdtaR</fullName>
    </submittedName>
</protein>
<evidence type="ECO:0000256" key="7">
    <source>
        <dbReference type="PROSITE-ProRule" id="PRU00169"/>
    </source>
</evidence>
<dbReference type="PROSITE" id="PS50112">
    <property type="entry name" value="PAS"/>
    <property type="match status" value="2"/>
</dbReference>
<dbReference type="Gene3D" id="3.40.50.2300">
    <property type="match status" value="1"/>
</dbReference>
<keyword evidence="8" id="KW-0175">Coiled coil</keyword>
<dbReference type="SMART" id="SM00086">
    <property type="entry name" value="PAC"/>
    <property type="match status" value="2"/>
</dbReference>
<dbReference type="InterPro" id="IPR011495">
    <property type="entry name" value="Sig_transdc_His_kin_sub2_dim/P"/>
</dbReference>
<evidence type="ECO:0000259" key="10">
    <source>
        <dbReference type="PROSITE" id="PS50110"/>
    </source>
</evidence>
<dbReference type="InterPro" id="IPR001610">
    <property type="entry name" value="PAC"/>
</dbReference>
<dbReference type="SMART" id="SM00387">
    <property type="entry name" value="HATPase_c"/>
    <property type="match status" value="1"/>
</dbReference>
<evidence type="ECO:0000313" key="14">
    <source>
        <dbReference type="Proteomes" id="UP000094707"/>
    </source>
</evidence>
<dbReference type="SUPFAM" id="SSF55874">
    <property type="entry name" value="ATPase domain of HSP90 chaperone/DNA topoisomerase II/histidine kinase"/>
    <property type="match status" value="1"/>
</dbReference>
<dbReference type="InterPro" id="IPR000700">
    <property type="entry name" value="PAS-assoc_C"/>
</dbReference>
<dbReference type="GeneID" id="30412857"/>
<dbReference type="NCBIfam" id="TIGR00229">
    <property type="entry name" value="sensory_box"/>
    <property type="match status" value="2"/>
</dbReference>
<feature type="coiled-coil region" evidence="8">
    <location>
        <begin position="653"/>
        <end position="801"/>
    </location>
</feature>
<dbReference type="PATRIC" id="fig|129848.4.peg.2071"/>
<dbReference type="PROSITE" id="PS50113">
    <property type="entry name" value="PAC"/>
    <property type="match status" value="2"/>
</dbReference>
<dbReference type="SUPFAM" id="SSF55785">
    <property type="entry name" value="PYP-like sensor domain (PAS domain)"/>
    <property type="match status" value="4"/>
</dbReference>
<keyword evidence="14" id="KW-1185">Reference proteome</keyword>
<dbReference type="PROSITE" id="PS50109">
    <property type="entry name" value="HIS_KIN"/>
    <property type="match status" value="1"/>
</dbReference>